<evidence type="ECO:0000256" key="5">
    <source>
        <dbReference type="ARBA" id="ARBA00022801"/>
    </source>
</evidence>
<feature type="domain" description="Calcineurin-like phosphoesterase" evidence="8">
    <location>
        <begin position="1"/>
        <end position="213"/>
    </location>
</feature>
<dbReference type="InterPro" id="IPR004593">
    <property type="entry name" value="SbcD"/>
</dbReference>
<keyword evidence="7" id="KW-0255">Endonuclease</keyword>
<protein>
    <recommendedName>
        <fullName evidence="3 7">Nuclease SbcCD subunit D</fullName>
    </recommendedName>
</protein>
<dbReference type="Proteomes" id="UP001529369">
    <property type="component" value="Unassembled WGS sequence"/>
</dbReference>
<name>A0ABT8AAS9_9PROT</name>
<dbReference type="SUPFAM" id="SSF56300">
    <property type="entry name" value="Metallo-dependent phosphatases"/>
    <property type="match status" value="1"/>
</dbReference>
<evidence type="ECO:0000313" key="11">
    <source>
        <dbReference type="Proteomes" id="UP001529369"/>
    </source>
</evidence>
<dbReference type="InterPro" id="IPR050535">
    <property type="entry name" value="DNA_Repair-Maintenance_Comp"/>
</dbReference>
<evidence type="ECO:0000256" key="1">
    <source>
        <dbReference type="ARBA" id="ARBA00010555"/>
    </source>
</evidence>
<evidence type="ECO:0000259" key="9">
    <source>
        <dbReference type="Pfam" id="PF12320"/>
    </source>
</evidence>
<keyword evidence="7" id="KW-0235">DNA replication</keyword>
<dbReference type="Pfam" id="PF00149">
    <property type="entry name" value="Metallophos"/>
    <property type="match status" value="1"/>
</dbReference>
<dbReference type="InterPro" id="IPR026843">
    <property type="entry name" value="SbcD_C"/>
</dbReference>
<evidence type="ECO:0000313" key="10">
    <source>
        <dbReference type="EMBL" id="MDN3566711.1"/>
    </source>
</evidence>
<evidence type="ECO:0000256" key="4">
    <source>
        <dbReference type="ARBA" id="ARBA00022722"/>
    </source>
</evidence>
<evidence type="ECO:0000256" key="3">
    <source>
        <dbReference type="ARBA" id="ARBA00013365"/>
    </source>
</evidence>
<accession>A0ABT8AAS9</accession>
<evidence type="ECO:0000256" key="7">
    <source>
        <dbReference type="RuleBase" id="RU363069"/>
    </source>
</evidence>
<dbReference type="PANTHER" id="PTHR30337">
    <property type="entry name" value="COMPONENT OF ATP-DEPENDENT DSDNA EXONUCLEASE"/>
    <property type="match status" value="1"/>
</dbReference>
<evidence type="ECO:0000256" key="2">
    <source>
        <dbReference type="ARBA" id="ARBA00011322"/>
    </source>
</evidence>
<comment type="caution">
    <text evidence="10">The sequence shown here is derived from an EMBL/GenBank/DDBJ whole genome shotgun (WGS) entry which is preliminary data.</text>
</comment>
<proteinExistence type="inferred from homology"/>
<feature type="domain" description="Nuclease SbcCD subunit D C-terminal" evidence="9">
    <location>
        <begin position="263"/>
        <end position="350"/>
    </location>
</feature>
<evidence type="ECO:0000256" key="6">
    <source>
        <dbReference type="ARBA" id="ARBA00022839"/>
    </source>
</evidence>
<comment type="function">
    <text evidence="7">SbcCD cleaves DNA hairpin structures. These structures can inhibit DNA replication and are intermediates in certain DNA recombination reactions. The complex acts as a 3'-&gt;5' double strand exonuclease that can open hairpins. It also has a 5' single-strand endonuclease activity.</text>
</comment>
<dbReference type="InterPro" id="IPR029052">
    <property type="entry name" value="Metallo-depent_PP-like"/>
</dbReference>
<dbReference type="PANTHER" id="PTHR30337:SF0">
    <property type="entry name" value="NUCLEASE SBCCD SUBUNIT D"/>
    <property type="match status" value="1"/>
</dbReference>
<keyword evidence="5 7" id="KW-0378">Hydrolase</keyword>
<sequence>MRFLHTADWHLGRTLGGHSLREDQDHLLGGQFLDMVRDTAPDAVLIAGDVFDRAVPAAEAVELLDDILHRIIIGLRVPVVMIPGNHDEARRLSFGARLLAAGGLHIADSPLGRATTFGDVTVVGCGYASPLMLAQKLGNGAEVADHDAGFGLLAPLLHGLCPAGGRRLLVAHAFVAGGSECESERSLSVGGTGQVGAARFAGFDYVALGHLHRPQTLMGGRLRYSGSPLAYSSSEAGQAKSVTLLELEADGTCRIEELPLSPRRQLRLVSGSFAELREAPAAGRDDFVVLTLTDPRPVPEAQRRLAEVFPHIIGFGYAGQERSAGPLSGPGVRARAIRPIELFAEFHAAMRDTPLPPEARPVLAEAIAAAEAAEA</sequence>
<keyword evidence="6 7" id="KW-0269">Exonuclease</keyword>
<evidence type="ECO:0000259" key="8">
    <source>
        <dbReference type="Pfam" id="PF00149"/>
    </source>
</evidence>
<dbReference type="GO" id="GO:0004527">
    <property type="term" value="F:exonuclease activity"/>
    <property type="evidence" value="ECO:0007669"/>
    <property type="project" value="UniProtKB-KW"/>
</dbReference>
<comment type="similarity">
    <text evidence="1 7">Belongs to the SbcD family.</text>
</comment>
<gene>
    <name evidence="7" type="primary">sbcD</name>
    <name evidence="10" type="ORF">QWZ14_20240</name>
</gene>
<organism evidence="10 11">
    <name type="scientific">Paeniroseomonas aquatica</name>
    <dbReference type="NCBI Taxonomy" id="373043"/>
    <lineage>
        <taxon>Bacteria</taxon>
        <taxon>Pseudomonadati</taxon>
        <taxon>Pseudomonadota</taxon>
        <taxon>Alphaproteobacteria</taxon>
        <taxon>Acetobacterales</taxon>
        <taxon>Acetobacteraceae</taxon>
        <taxon>Paeniroseomonas</taxon>
    </lineage>
</organism>
<dbReference type="InterPro" id="IPR004843">
    <property type="entry name" value="Calcineurin-like_PHP"/>
</dbReference>
<comment type="subunit">
    <text evidence="2 7">Heterodimer of SbcC and SbcD.</text>
</comment>
<dbReference type="Gene3D" id="3.60.21.10">
    <property type="match status" value="1"/>
</dbReference>
<dbReference type="Pfam" id="PF12320">
    <property type="entry name" value="SbcD_C"/>
    <property type="match status" value="1"/>
</dbReference>
<keyword evidence="7" id="KW-0233">DNA recombination</keyword>
<keyword evidence="11" id="KW-1185">Reference proteome</keyword>
<reference evidence="11" key="1">
    <citation type="journal article" date="2019" name="Int. J. Syst. Evol. Microbiol.">
        <title>The Global Catalogue of Microorganisms (GCM) 10K type strain sequencing project: providing services to taxonomists for standard genome sequencing and annotation.</title>
        <authorList>
            <consortium name="The Broad Institute Genomics Platform"/>
            <consortium name="The Broad Institute Genome Sequencing Center for Infectious Disease"/>
            <person name="Wu L."/>
            <person name="Ma J."/>
        </authorList>
    </citation>
    <scope>NUCLEOTIDE SEQUENCE [LARGE SCALE GENOMIC DNA]</scope>
    <source>
        <strain evidence="11">CECT 7131</strain>
    </source>
</reference>
<dbReference type="NCBIfam" id="TIGR00619">
    <property type="entry name" value="sbcd"/>
    <property type="match status" value="1"/>
</dbReference>
<dbReference type="RefSeq" id="WP_290318666.1">
    <property type="nucleotide sequence ID" value="NZ_JAUFPN010000181.1"/>
</dbReference>
<keyword evidence="4 7" id="KW-0540">Nuclease</keyword>
<dbReference type="EMBL" id="JAUFPN010000181">
    <property type="protein sequence ID" value="MDN3566711.1"/>
    <property type="molecule type" value="Genomic_DNA"/>
</dbReference>
<dbReference type="InterPro" id="IPR041796">
    <property type="entry name" value="Mre11_N"/>
</dbReference>
<dbReference type="CDD" id="cd00840">
    <property type="entry name" value="MPP_Mre11_N"/>
    <property type="match status" value="1"/>
</dbReference>